<dbReference type="eggNOG" id="ENOG50340EB">
    <property type="taxonomic scope" value="Bacteria"/>
</dbReference>
<proteinExistence type="predicted"/>
<organism evidence="1 2">
    <name type="scientific">Listeria grayi DSM 20601</name>
    <dbReference type="NCBI Taxonomy" id="525367"/>
    <lineage>
        <taxon>Bacteria</taxon>
        <taxon>Bacillati</taxon>
        <taxon>Bacillota</taxon>
        <taxon>Bacilli</taxon>
        <taxon>Bacillales</taxon>
        <taxon>Listeriaceae</taxon>
        <taxon>Listeria</taxon>
    </lineage>
</organism>
<evidence type="ECO:0000313" key="1">
    <source>
        <dbReference type="EMBL" id="EFI84400.1"/>
    </source>
</evidence>
<name>D7UXJ2_LISGR</name>
<gene>
    <name evidence="1" type="ORF">HMPREF0556_10953</name>
</gene>
<sequence length="190" mass="21610">MLANKSSYKNRKREKILKNSIKLLLAFVIAFGSFSLFNTANIVKADTVNVVVEDDANVDDTGVGEPIYYKGSTIDEVQLEIEAMYNNVEVEKSNNIVLKAAKSKKWKASKKVYDNNGGYYITTYFWLTKSDMSGYNMVSRAEQSAVKKKYKKIESKYEYKMSTKQHIGYTNLQTQGYATISASAKCYSRR</sequence>
<evidence type="ECO:0000313" key="2">
    <source>
        <dbReference type="Proteomes" id="UP000010119"/>
    </source>
</evidence>
<dbReference type="EMBL" id="ACCR02000003">
    <property type="protein sequence ID" value="EFI84400.1"/>
    <property type="molecule type" value="Genomic_DNA"/>
</dbReference>
<dbReference type="Proteomes" id="UP000010119">
    <property type="component" value="Unassembled WGS sequence"/>
</dbReference>
<dbReference type="HOGENOM" id="CLU_1426434_0_0_9"/>
<protein>
    <submittedName>
        <fullName evidence="1">Uncharacterized protein</fullName>
    </submittedName>
</protein>
<accession>D7UXJ2</accession>
<keyword evidence="2" id="KW-1185">Reference proteome</keyword>
<reference evidence="1" key="1">
    <citation type="submission" date="2010-06" db="EMBL/GenBank/DDBJ databases">
        <authorList>
            <person name="Muzny D."/>
            <person name="Qin X."/>
            <person name="Buhay C."/>
            <person name="Dugan-Rocha S."/>
            <person name="Ding Y."/>
            <person name="Chen G."/>
            <person name="Hawes A."/>
            <person name="Holder M."/>
            <person name="Jhangiani S."/>
            <person name="Johnson A."/>
            <person name="Khan Z."/>
            <person name="Li Z."/>
            <person name="Liu W."/>
            <person name="Liu X."/>
            <person name="Perez L."/>
            <person name="Shen H."/>
            <person name="Wang Q."/>
            <person name="Watt J."/>
            <person name="Xi L."/>
            <person name="Xin Y."/>
            <person name="Zhou J."/>
            <person name="Deng J."/>
            <person name="Jiang H."/>
            <person name="Liu Y."/>
            <person name="Qu J."/>
            <person name="Song X.-Z."/>
            <person name="Zhang L."/>
            <person name="Villasana D."/>
            <person name="Johnson A."/>
            <person name="Liu J."/>
            <person name="Liyanage D."/>
            <person name="Lorensuhewa L."/>
            <person name="Robinson T."/>
            <person name="Song A."/>
            <person name="Song B.-B."/>
            <person name="Dinh H."/>
            <person name="Thornton R."/>
            <person name="Coyle M."/>
            <person name="Francisco L."/>
            <person name="Jackson L."/>
            <person name="Javaid M."/>
            <person name="Korchina V."/>
            <person name="Kovar C."/>
            <person name="Mata R."/>
            <person name="Mathew T."/>
            <person name="Ngo R."/>
            <person name="Nguyen L."/>
            <person name="Nguyen N."/>
            <person name="Okwuonu G."/>
            <person name="Ongeri F."/>
            <person name="Pham C."/>
            <person name="Simmons D."/>
            <person name="Wilczek-Boney K."/>
            <person name="Hale W."/>
            <person name="Jakkamsetti A."/>
            <person name="Pham P."/>
            <person name="Ruth R."/>
            <person name="San Lucas F."/>
            <person name="Warren J."/>
            <person name="Zhang J."/>
            <person name="Zhao Z."/>
            <person name="Zhou C."/>
            <person name="Zhu D."/>
            <person name="Lee S."/>
            <person name="Bess C."/>
            <person name="Blankenburg K."/>
            <person name="Forbes L."/>
            <person name="Fu Q."/>
            <person name="Gubbala S."/>
            <person name="Hirani K."/>
            <person name="Jayaseelan J.C."/>
            <person name="Lara F."/>
            <person name="Munidasa M."/>
            <person name="Palculict T."/>
            <person name="Patil S."/>
            <person name="Pu L.-L."/>
            <person name="Saada N."/>
            <person name="Tang L."/>
            <person name="Weissenberger G."/>
            <person name="Zhu Y."/>
            <person name="Hemphill L."/>
            <person name="Shang Y."/>
            <person name="Youmans B."/>
            <person name="Ayvaz T."/>
            <person name="Ross M."/>
            <person name="Santibanez J."/>
            <person name="Aqrawi P."/>
            <person name="Gross S."/>
            <person name="Joshi V."/>
            <person name="Fowler G."/>
            <person name="Nazareth L."/>
            <person name="Reid J."/>
            <person name="Worley K."/>
            <person name="Petrosino J."/>
            <person name="Highlander S."/>
            <person name="Gibbs R."/>
        </authorList>
    </citation>
    <scope>NUCLEOTIDE SEQUENCE [LARGE SCALE GENOMIC DNA]</scope>
    <source>
        <strain evidence="1">DSM 20601</strain>
    </source>
</reference>
<dbReference type="AlphaFoldDB" id="D7UXJ2"/>
<comment type="caution">
    <text evidence="1">The sequence shown here is derived from an EMBL/GenBank/DDBJ whole genome shotgun (WGS) entry which is preliminary data.</text>
</comment>